<organism evidence="3">
    <name type="scientific">Streptantibioticus silvisoli</name>
    <dbReference type="NCBI Taxonomy" id="2705255"/>
    <lineage>
        <taxon>Bacteria</taxon>
        <taxon>Bacillati</taxon>
        <taxon>Actinomycetota</taxon>
        <taxon>Actinomycetes</taxon>
        <taxon>Kitasatosporales</taxon>
        <taxon>Streptomycetaceae</taxon>
        <taxon>Streptantibioticus</taxon>
    </lineage>
</organism>
<accession>A0AA90H0F3</accession>
<gene>
    <name evidence="3" type="ORF">POF50_016835</name>
</gene>
<dbReference type="InterPro" id="IPR045851">
    <property type="entry name" value="AMP-bd_C_sf"/>
</dbReference>
<feature type="compositionally biased region" description="Pro residues" evidence="1">
    <location>
        <begin position="134"/>
        <end position="148"/>
    </location>
</feature>
<evidence type="ECO:0000259" key="2">
    <source>
        <dbReference type="Pfam" id="PF00501"/>
    </source>
</evidence>
<dbReference type="Pfam" id="PF00501">
    <property type="entry name" value="AMP-binding"/>
    <property type="match status" value="1"/>
</dbReference>
<dbReference type="PANTHER" id="PTHR45527">
    <property type="entry name" value="NONRIBOSOMAL PEPTIDE SYNTHETASE"/>
    <property type="match status" value="1"/>
</dbReference>
<name>A0AA90H0F3_9ACTN</name>
<sequence length="501" mass="52343">MSEGRDAAPARPRRVHELLDAAVAARPQAAAVTDPAGTWTWAELSGAVRGCAGWLAERGVGTGSRVVVVAATDRRVVALLYACSVLDACFVPLAPDSGERYRRQVVADCGPDLVLTDADALPSHALLTAAEAPAPAPPPATPPPPTPAAGPEADQDGPALLIYTSGSTGSPKGVVCPHPQVLSACSAIAERLRYQADDVVLCRLPLSFDYGLYQVLLCALAACRLVLAGPGGDLGLLATARRTGVTVVPLVPSLADLLLRLARRDTGPTRIRLFTNTGEALAPAARAALRERFAGARVQLMFGITECKRVAIMEPDGDLARPHAVGRPLTGTTVDILGPGGEPLPAGETGEITVTGPHVMAGYWRAPELTRRTFRPDGPGGRVRLHTGDFGRLDADGYLYFAGRRDDVFKSNGVRTSVAEIESAARDVPGVTEAAFLPPGAGGPAVLYAVTDLTPEAVLRAVRRLLGPDKAPARCLVAPALPHGPNGKIDRAALRTRQESR</sequence>
<dbReference type="PROSITE" id="PS00455">
    <property type="entry name" value="AMP_BINDING"/>
    <property type="match status" value="1"/>
</dbReference>
<dbReference type="GO" id="GO:0031177">
    <property type="term" value="F:phosphopantetheine binding"/>
    <property type="evidence" value="ECO:0007669"/>
    <property type="project" value="TreeGrafter"/>
</dbReference>
<dbReference type="EMBL" id="JABXJJ020000019">
    <property type="protein sequence ID" value="MDI5970989.1"/>
    <property type="molecule type" value="Genomic_DNA"/>
</dbReference>
<proteinExistence type="predicted"/>
<dbReference type="RefSeq" id="WP_271312708.1">
    <property type="nucleotide sequence ID" value="NZ_JABXJJ020000019.1"/>
</dbReference>
<evidence type="ECO:0000256" key="1">
    <source>
        <dbReference type="SAM" id="MobiDB-lite"/>
    </source>
</evidence>
<feature type="domain" description="AMP-dependent synthetase/ligase" evidence="2">
    <location>
        <begin position="20"/>
        <end position="364"/>
    </location>
</feature>
<reference evidence="3" key="1">
    <citation type="submission" date="2023-05" db="EMBL/GenBank/DDBJ databases">
        <title>Streptantibioticus silvisoli sp. nov., acidotolerant actinomycetes 1 from pine litter.</title>
        <authorList>
            <person name="Swiecimska M."/>
            <person name="Golinska P."/>
            <person name="Sangal V."/>
            <person name="Wachnowicz B."/>
            <person name="Goodfellow M."/>
        </authorList>
    </citation>
    <scope>NUCLEOTIDE SEQUENCE</scope>
    <source>
        <strain evidence="3">SL13</strain>
    </source>
</reference>
<dbReference type="Gene3D" id="3.40.50.12780">
    <property type="entry name" value="N-terminal domain of ligase-like"/>
    <property type="match status" value="1"/>
</dbReference>
<evidence type="ECO:0000313" key="3">
    <source>
        <dbReference type="EMBL" id="MDI5970989.1"/>
    </source>
</evidence>
<protein>
    <submittedName>
        <fullName evidence="3">AMP-binding protein</fullName>
    </submittedName>
</protein>
<comment type="caution">
    <text evidence="3">The sequence shown here is derived from an EMBL/GenBank/DDBJ whole genome shotgun (WGS) entry which is preliminary data.</text>
</comment>
<dbReference type="GO" id="GO:0044550">
    <property type="term" value="P:secondary metabolite biosynthetic process"/>
    <property type="evidence" value="ECO:0007669"/>
    <property type="project" value="TreeGrafter"/>
</dbReference>
<dbReference type="InterPro" id="IPR042099">
    <property type="entry name" value="ANL_N_sf"/>
</dbReference>
<dbReference type="InterPro" id="IPR000873">
    <property type="entry name" value="AMP-dep_synth/lig_dom"/>
</dbReference>
<dbReference type="AlphaFoldDB" id="A0AA90H0F3"/>
<feature type="region of interest" description="Disordered" evidence="1">
    <location>
        <begin position="131"/>
        <end position="154"/>
    </location>
</feature>
<dbReference type="PANTHER" id="PTHR45527:SF1">
    <property type="entry name" value="FATTY ACID SYNTHASE"/>
    <property type="match status" value="1"/>
</dbReference>
<dbReference type="Gene3D" id="3.30.300.30">
    <property type="match status" value="1"/>
</dbReference>
<dbReference type="SUPFAM" id="SSF56801">
    <property type="entry name" value="Acetyl-CoA synthetase-like"/>
    <property type="match status" value="1"/>
</dbReference>
<dbReference type="GO" id="GO:0005829">
    <property type="term" value="C:cytosol"/>
    <property type="evidence" value="ECO:0007669"/>
    <property type="project" value="TreeGrafter"/>
</dbReference>
<dbReference type="GO" id="GO:0043041">
    <property type="term" value="P:amino acid activation for nonribosomal peptide biosynthetic process"/>
    <property type="evidence" value="ECO:0007669"/>
    <property type="project" value="TreeGrafter"/>
</dbReference>
<dbReference type="InterPro" id="IPR020845">
    <property type="entry name" value="AMP-binding_CS"/>
</dbReference>